<keyword evidence="1" id="KW-1133">Transmembrane helix</keyword>
<feature type="transmembrane region" description="Helical" evidence="1">
    <location>
        <begin position="38"/>
        <end position="58"/>
    </location>
</feature>
<evidence type="ECO:0000256" key="1">
    <source>
        <dbReference type="SAM" id="Phobius"/>
    </source>
</evidence>
<evidence type="ECO:0000313" key="3">
    <source>
        <dbReference type="Proteomes" id="UP000649617"/>
    </source>
</evidence>
<evidence type="ECO:0000313" key="2">
    <source>
        <dbReference type="EMBL" id="CAE7162337.1"/>
    </source>
</evidence>
<dbReference type="OrthoDB" id="448658at2759"/>
<keyword evidence="3" id="KW-1185">Reference proteome</keyword>
<keyword evidence="1" id="KW-0812">Transmembrane</keyword>
<dbReference type="AlphaFoldDB" id="A0A812IP99"/>
<keyword evidence="1" id="KW-0472">Membrane</keyword>
<feature type="transmembrane region" description="Helical" evidence="1">
    <location>
        <begin position="12"/>
        <end position="32"/>
    </location>
</feature>
<protein>
    <submittedName>
        <fullName evidence="2">Pfdn6 protein</fullName>
    </submittedName>
</protein>
<accession>A0A812IP99</accession>
<reference evidence="2" key="1">
    <citation type="submission" date="2021-02" db="EMBL/GenBank/DDBJ databases">
        <authorList>
            <person name="Dougan E. K."/>
            <person name="Rhodes N."/>
            <person name="Thang M."/>
            <person name="Chan C."/>
        </authorList>
    </citation>
    <scope>NUCLEOTIDE SEQUENCE</scope>
</reference>
<organism evidence="2 3">
    <name type="scientific">Symbiodinium pilosum</name>
    <name type="common">Dinoflagellate</name>
    <dbReference type="NCBI Taxonomy" id="2952"/>
    <lineage>
        <taxon>Eukaryota</taxon>
        <taxon>Sar</taxon>
        <taxon>Alveolata</taxon>
        <taxon>Dinophyceae</taxon>
        <taxon>Suessiales</taxon>
        <taxon>Symbiodiniaceae</taxon>
        <taxon>Symbiodinium</taxon>
    </lineage>
</organism>
<sequence length="117" mass="13215">MKIQIPAMYVNSNSALALFFWIGGIFIEMGLLLNFVMIQPFTVDSCCVLVLCLGIVAVEQFNGSLRMRNWLLTATAFISAVILLLRYVLLIPFAQEWISGPHSPLPKEQFHLVWKAD</sequence>
<comment type="caution">
    <text evidence="2">The sequence shown here is derived from an EMBL/GenBank/DDBJ whole genome shotgun (WGS) entry which is preliminary data.</text>
</comment>
<dbReference type="EMBL" id="CAJNIZ010000452">
    <property type="protein sequence ID" value="CAE7162337.1"/>
    <property type="molecule type" value="Genomic_DNA"/>
</dbReference>
<feature type="transmembrane region" description="Helical" evidence="1">
    <location>
        <begin position="70"/>
        <end position="94"/>
    </location>
</feature>
<name>A0A812IP99_SYMPI</name>
<dbReference type="Proteomes" id="UP000649617">
    <property type="component" value="Unassembled WGS sequence"/>
</dbReference>
<proteinExistence type="predicted"/>
<gene>
    <name evidence="2" type="primary">Pfdn6</name>
    <name evidence="2" type="ORF">SPIL2461_LOCUS561</name>
</gene>